<evidence type="ECO:0000313" key="10">
    <source>
        <dbReference type="Proteomes" id="UP000247233"/>
    </source>
</evidence>
<accession>A0A317UV93</accession>
<feature type="transmembrane region" description="Helical" evidence="7">
    <location>
        <begin position="329"/>
        <end position="348"/>
    </location>
</feature>
<dbReference type="PANTHER" id="PTHR23504:SF31">
    <property type="entry name" value="MAJOR FACILITATOR SUPERFAMILY DOMAIN-CONTAINING PROTEIN 10"/>
    <property type="match status" value="1"/>
</dbReference>
<keyword evidence="10" id="KW-1185">Reference proteome</keyword>
<feature type="transmembrane region" description="Helical" evidence="7">
    <location>
        <begin position="12"/>
        <end position="33"/>
    </location>
</feature>
<gene>
    <name evidence="9" type="ORF">BO70DRAFT_346473</name>
</gene>
<evidence type="ECO:0000256" key="2">
    <source>
        <dbReference type="ARBA" id="ARBA00022448"/>
    </source>
</evidence>
<dbReference type="Proteomes" id="UP000247233">
    <property type="component" value="Unassembled WGS sequence"/>
</dbReference>
<keyword evidence="2" id="KW-0813">Transport</keyword>
<sequence>MAVAADQRKKILKVLMTSLLLDLISFTFILPLFPSLLTFYRNQDPSPNSLLNRVFHYLNAYKNAFAKPIDSRYDIVLLGGALGSLFSFLQAIAAPWIGRLSDKRGRKTALLWSMAGNTLSVALWVAATDFRTFLASRIVGGLSEGNVQLANAIATDISDPSQRGSTMALVGACFSIAFTCGPALGAALSNITTVAANPFATAAGVSLLLIVVETAYLYFCLPETHPRFTKLSHTSSTTTTTNTDKNKDEPSSSSSPRKHTNNPALLNAIHFLFLLPFSGMEFSLPFLTATFYAGSQASPSALNGRLLSMMGLIASLLQGTVVRRLPPLVTVRAGVVACTISFFMLARVSSLSGLYAAGGLLAITSATVVTGLNSLGSFEAQESNRGAVLGRLRSWGQVGRAAGPLLFCSLFWWAGREIAYTTGGIAMVTVCVAVFSTLKSPPIGAGAPQQKKPKA</sequence>
<dbReference type="Pfam" id="PF07690">
    <property type="entry name" value="MFS_1"/>
    <property type="match status" value="1"/>
</dbReference>
<evidence type="ECO:0000256" key="6">
    <source>
        <dbReference type="SAM" id="MobiDB-lite"/>
    </source>
</evidence>
<keyword evidence="3 7" id="KW-0812">Transmembrane</keyword>
<dbReference type="PROSITE" id="PS50850">
    <property type="entry name" value="MFS"/>
    <property type="match status" value="1"/>
</dbReference>
<keyword evidence="5 7" id="KW-0472">Membrane</keyword>
<dbReference type="AlphaFoldDB" id="A0A317UV93"/>
<feature type="domain" description="Major facilitator superfamily (MFS) profile" evidence="8">
    <location>
        <begin position="11"/>
        <end position="441"/>
    </location>
</feature>
<feature type="transmembrane region" description="Helical" evidence="7">
    <location>
        <begin position="304"/>
        <end position="322"/>
    </location>
</feature>
<evidence type="ECO:0000256" key="5">
    <source>
        <dbReference type="ARBA" id="ARBA00023136"/>
    </source>
</evidence>
<evidence type="ECO:0000259" key="8">
    <source>
        <dbReference type="PROSITE" id="PS50850"/>
    </source>
</evidence>
<evidence type="ECO:0000256" key="1">
    <source>
        <dbReference type="ARBA" id="ARBA00004141"/>
    </source>
</evidence>
<feature type="compositionally biased region" description="Low complexity" evidence="6">
    <location>
        <begin position="234"/>
        <end position="243"/>
    </location>
</feature>
<evidence type="ECO:0000313" key="9">
    <source>
        <dbReference type="EMBL" id="PWY65309.1"/>
    </source>
</evidence>
<dbReference type="PANTHER" id="PTHR23504">
    <property type="entry name" value="MAJOR FACILITATOR SUPERFAMILY DOMAIN-CONTAINING PROTEIN 10"/>
    <property type="match status" value="1"/>
</dbReference>
<reference evidence="9 10" key="1">
    <citation type="submission" date="2016-12" db="EMBL/GenBank/DDBJ databases">
        <title>The genomes of Aspergillus section Nigri reveals drivers in fungal speciation.</title>
        <authorList>
            <consortium name="DOE Joint Genome Institute"/>
            <person name="Vesth T.C."/>
            <person name="Nybo J."/>
            <person name="Theobald S."/>
            <person name="Brandl J."/>
            <person name="Frisvad J.C."/>
            <person name="Nielsen K.F."/>
            <person name="Lyhne E.K."/>
            <person name="Kogle M.E."/>
            <person name="Kuo A."/>
            <person name="Riley R."/>
            <person name="Clum A."/>
            <person name="Nolan M."/>
            <person name="Lipzen A."/>
            <person name="Salamov A."/>
            <person name="Henrissat B."/>
            <person name="Wiebenga A."/>
            <person name="De Vries R.P."/>
            <person name="Grigoriev I.V."/>
            <person name="Mortensen U.H."/>
            <person name="Andersen M.R."/>
            <person name="Baker S.E."/>
        </authorList>
    </citation>
    <scope>NUCLEOTIDE SEQUENCE [LARGE SCALE GENOMIC DNA]</scope>
    <source>
        <strain evidence="9 10">CBS 117.55</strain>
    </source>
</reference>
<feature type="transmembrane region" description="Helical" evidence="7">
    <location>
        <begin position="264"/>
        <end position="284"/>
    </location>
</feature>
<evidence type="ECO:0000256" key="3">
    <source>
        <dbReference type="ARBA" id="ARBA00022692"/>
    </source>
</evidence>
<dbReference type="FunFam" id="1.20.1250.20:FF:000223">
    <property type="entry name" value="Major facilitator superfamily domain-containing protein"/>
    <property type="match status" value="1"/>
</dbReference>
<evidence type="ECO:0000256" key="4">
    <source>
        <dbReference type="ARBA" id="ARBA00022989"/>
    </source>
</evidence>
<dbReference type="GO" id="GO:0016020">
    <property type="term" value="C:membrane"/>
    <property type="evidence" value="ECO:0007669"/>
    <property type="project" value="UniProtKB-SubCell"/>
</dbReference>
<feature type="transmembrane region" description="Helical" evidence="7">
    <location>
        <begin position="354"/>
        <end position="376"/>
    </location>
</feature>
<comment type="subcellular location">
    <subcellularLocation>
        <location evidence="1">Membrane</location>
        <topology evidence="1">Multi-pass membrane protein</topology>
    </subcellularLocation>
</comment>
<feature type="transmembrane region" description="Helical" evidence="7">
    <location>
        <begin position="75"/>
        <end position="97"/>
    </location>
</feature>
<feature type="region of interest" description="Disordered" evidence="6">
    <location>
        <begin position="230"/>
        <end position="260"/>
    </location>
</feature>
<dbReference type="RefSeq" id="XP_025394478.1">
    <property type="nucleotide sequence ID" value="XM_025541545.1"/>
</dbReference>
<dbReference type="OrthoDB" id="196650at2759"/>
<proteinExistence type="predicted"/>
<dbReference type="GO" id="GO:0022857">
    <property type="term" value="F:transmembrane transporter activity"/>
    <property type="evidence" value="ECO:0007669"/>
    <property type="project" value="InterPro"/>
</dbReference>
<protein>
    <submittedName>
        <fullName evidence="9">MFS general substrate transporter</fullName>
    </submittedName>
</protein>
<feature type="transmembrane region" description="Helical" evidence="7">
    <location>
        <begin position="166"/>
        <end position="187"/>
    </location>
</feature>
<dbReference type="InterPro" id="IPR036259">
    <property type="entry name" value="MFS_trans_sf"/>
</dbReference>
<dbReference type="GeneID" id="37063782"/>
<dbReference type="InterPro" id="IPR011701">
    <property type="entry name" value="MFS"/>
</dbReference>
<feature type="transmembrane region" description="Helical" evidence="7">
    <location>
        <begin position="420"/>
        <end position="438"/>
    </location>
</feature>
<feature type="transmembrane region" description="Helical" evidence="7">
    <location>
        <begin position="199"/>
        <end position="221"/>
    </location>
</feature>
<evidence type="ECO:0000256" key="7">
    <source>
        <dbReference type="SAM" id="Phobius"/>
    </source>
</evidence>
<dbReference type="EMBL" id="MSFL01000052">
    <property type="protein sequence ID" value="PWY65309.1"/>
    <property type="molecule type" value="Genomic_DNA"/>
</dbReference>
<dbReference type="SUPFAM" id="SSF103473">
    <property type="entry name" value="MFS general substrate transporter"/>
    <property type="match status" value="1"/>
</dbReference>
<name>A0A317UV93_9EURO</name>
<comment type="caution">
    <text evidence="9">The sequence shown here is derived from an EMBL/GenBank/DDBJ whole genome shotgun (WGS) entry which is preliminary data.</text>
</comment>
<dbReference type="InterPro" id="IPR020846">
    <property type="entry name" value="MFS_dom"/>
</dbReference>
<keyword evidence="4 7" id="KW-1133">Transmembrane helix</keyword>
<dbReference type="Gene3D" id="1.20.1250.20">
    <property type="entry name" value="MFS general substrate transporter like domains"/>
    <property type="match status" value="1"/>
</dbReference>
<feature type="transmembrane region" description="Helical" evidence="7">
    <location>
        <begin position="397"/>
        <end position="414"/>
    </location>
</feature>
<organism evidence="9 10">
    <name type="scientific">Aspergillus heteromorphus CBS 117.55</name>
    <dbReference type="NCBI Taxonomy" id="1448321"/>
    <lineage>
        <taxon>Eukaryota</taxon>
        <taxon>Fungi</taxon>
        <taxon>Dikarya</taxon>
        <taxon>Ascomycota</taxon>
        <taxon>Pezizomycotina</taxon>
        <taxon>Eurotiomycetes</taxon>
        <taxon>Eurotiomycetidae</taxon>
        <taxon>Eurotiales</taxon>
        <taxon>Aspergillaceae</taxon>
        <taxon>Aspergillus</taxon>
        <taxon>Aspergillus subgen. Circumdati</taxon>
    </lineage>
</organism>
<dbReference type="VEuPathDB" id="FungiDB:BO70DRAFT_346473"/>